<keyword evidence="1" id="KW-0812">Transmembrane</keyword>
<dbReference type="EMBL" id="GBRH01217132">
    <property type="protein sequence ID" value="JAD80763.1"/>
    <property type="molecule type" value="Transcribed_RNA"/>
</dbReference>
<feature type="transmembrane region" description="Helical" evidence="1">
    <location>
        <begin position="69"/>
        <end position="89"/>
    </location>
</feature>
<evidence type="ECO:0000256" key="1">
    <source>
        <dbReference type="SAM" id="Phobius"/>
    </source>
</evidence>
<keyword evidence="1" id="KW-0472">Membrane</keyword>
<reference evidence="2" key="1">
    <citation type="submission" date="2014-09" db="EMBL/GenBank/DDBJ databases">
        <authorList>
            <person name="Magalhaes I.L.F."/>
            <person name="Oliveira U."/>
            <person name="Santos F.R."/>
            <person name="Vidigal T.H.D.A."/>
            <person name="Brescovit A.D."/>
            <person name="Santos A.J."/>
        </authorList>
    </citation>
    <scope>NUCLEOTIDE SEQUENCE</scope>
    <source>
        <tissue evidence="2">Shoot tissue taken approximately 20 cm above the soil surface</tissue>
    </source>
</reference>
<sequence>MSSYSLILFWMFVRLLLVPLFLHLRLFQWRPLLGVEGVVVFTAAIVTRLDMWRFVVTERRRLRLAMVVVLHKVLVVLGLEVLRGVLLVLRHRRSSCCCVTSLPLHLLELLVLLPRRLHSQVLLLLLSLLLTDHIPLFLRGGGETKHIPLLLQVLFHGFFTLVHLFI</sequence>
<keyword evidence="1" id="KW-1133">Transmembrane helix</keyword>
<evidence type="ECO:0000313" key="2">
    <source>
        <dbReference type="EMBL" id="JAD80763.1"/>
    </source>
</evidence>
<reference evidence="2" key="2">
    <citation type="journal article" date="2015" name="Data Brief">
        <title>Shoot transcriptome of the giant reed, Arundo donax.</title>
        <authorList>
            <person name="Barrero R.A."/>
            <person name="Guerrero F.D."/>
            <person name="Moolhuijzen P."/>
            <person name="Goolsby J.A."/>
            <person name="Tidwell J."/>
            <person name="Bellgard S.E."/>
            <person name="Bellgard M.I."/>
        </authorList>
    </citation>
    <scope>NUCLEOTIDE SEQUENCE</scope>
    <source>
        <tissue evidence="2">Shoot tissue taken approximately 20 cm above the soil surface</tissue>
    </source>
</reference>
<organism evidence="2">
    <name type="scientific">Arundo donax</name>
    <name type="common">Giant reed</name>
    <name type="synonym">Donax arundinaceus</name>
    <dbReference type="NCBI Taxonomy" id="35708"/>
    <lineage>
        <taxon>Eukaryota</taxon>
        <taxon>Viridiplantae</taxon>
        <taxon>Streptophyta</taxon>
        <taxon>Embryophyta</taxon>
        <taxon>Tracheophyta</taxon>
        <taxon>Spermatophyta</taxon>
        <taxon>Magnoliopsida</taxon>
        <taxon>Liliopsida</taxon>
        <taxon>Poales</taxon>
        <taxon>Poaceae</taxon>
        <taxon>PACMAD clade</taxon>
        <taxon>Arundinoideae</taxon>
        <taxon>Arundineae</taxon>
        <taxon>Arundo</taxon>
    </lineage>
</organism>
<feature type="transmembrane region" description="Helical" evidence="1">
    <location>
        <begin position="6"/>
        <end position="24"/>
    </location>
</feature>
<proteinExistence type="predicted"/>
<protein>
    <submittedName>
        <fullName evidence="2">Uncharacterized protein</fullName>
    </submittedName>
</protein>
<name>A0A0A9D245_ARUDO</name>
<feature type="transmembrane region" description="Helical" evidence="1">
    <location>
        <begin position="147"/>
        <end position="165"/>
    </location>
</feature>
<dbReference type="AlphaFoldDB" id="A0A0A9D245"/>
<feature type="transmembrane region" description="Helical" evidence="1">
    <location>
        <begin position="31"/>
        <end position="49"/>
    </location>
</feature>
<accession>A0A0A9D245</accession>
<feature type="transmembrane region" description="Helical" evidence="1">
    <location>
        <begin position="119"/>
        <end position="138"/>
    </location>
</feature>